<keyword evidence="4" id="KW-0540">Nuclease</keyword>
<dbReference type="OrthoDB" id="424271at2759"/>
<evidence type="ECO:0000313" key="4">
    <source>
        <dbReference type="EMBL" id="CAL4772884.1"/>
    </source>
</evidence>
<sequence>MQQKSQGISGGRRSRSPEKKEPGPRGGVVIGNPGETEPPTYDVEQVGKKHNGDPTWQAVLNIKGQGGRIRSLRAPPRSNEDDARDDGEEMKDCFMKHGMQGLRELQQKQRRWGENKGSPDTGQSHGTYYSQTENGRCNGTWLNMAMDGSDTSSPSKGSSAVRMRFYNFNMANSAAFEGLHHLQGTTGRCLEDWIQEPFSDGQSCDAVFLTFTETRLALGPWVREYRNNPNSKLDCATYQNSVKEAEMTNDMPWSGMLDGVAEKYSGNLKTLLLFSRARFRRDPDMQPLFGRLTDKRIGGMALPNPKKAFMGRSLLSRQDALHICFAGAHFPIAEMAAVLDQIGGLESAKVIMARTLRKVLRNAFRRGILSDNSLLVVQGDLNSRTVLGPKGQVKDILQEVISDPHIQAAIRNGVPVAEGDWFEPCGETNALKLPVTYKFNSEVGAHFKGTDGSALSLEGILTAAAKREDDGAYAETLQSLPPDVLKSWSLEFKEANFRNFRFPASADRIICWAPSSLARRLQWTFPQGGYKVNHLQGGSDHRPVRLEVLLQLLPADAAGNTAVSATEPPRALLEAVAQDDAEDSEGAGGDSPSFLNRLGSAAQSWFSQQSGYSRA</sequence>
<reference evidence="2" key="1">
    <citation type="submission" date="2022-10" db="EMBL/GenBank/DDBJ databases">
        <authorList>
            <person name="Chen Y."/>
            <person name="Dougan E. K."/>
            <person name="Chan C."/>
            <person name="Rhodes N."/>
            <person name="Thang M."/>
        </authorList>
    </citation>
    <scope>NUCLEOTIDE SEQUENCE</scope>
</reference>
<feature type="compositionally biased region" description="Polar residues" evidence="1">
    <location>
        <begin position="118"/>
        <end position="129"/>
    </location>
</feature>
<keyword evidence="4" id="KW-0255">Endonuclease</keyword>
<feature type="region of interest" description="Disordered" evidence="1">
    <location>
        <begin position="1"/>
        <end position="86"/>
    </location>
</feature>
<evidence type="ECO:0000313" key="2">
    <source>
        <dbReference type="EMBL" id="CAI3985572.1"/>
    </source>
</evidence>
<evidence type="ECO:0000313" key="5">
    <source>
        <dbReference type="Proteomes" id="UP001152797"/>
    </source>
</evidence>
<evidence type="ECO:0000256" key="1">
    <source>
        <dbReference type="SAM" id="MobiDB-lite"/>
    </source>
</evidence>
<dbReference type="InterPro" id="IPR036691">
    <property type="entry name" value="Endo/exonu/phosph_ase_sf"/>
</dbReference>
<accession>A0A9P1C6I2</accession>
<reference evidence="3" key="2">
    <citation type="submission" date="2024-04" db="EMBL/GenBank/DDBJ databases">
        <authorList>
            <person name="Chen Y."/>
            <person name="Shah S."/>
            <person name="Dougan E. K."/>
            <person name="Thang M."/>
            <person name="Chan C."/>
        </authorList>
    </citation>
    <scope>NUCLEOTIDE SEQUENCE [LARGE SCALE GENOMIC DNA]</scope>
</reference>
<keyword evidence="4" id="KW-0378">Hydrolase</keyword>
<organism evidence="2">
    <name type="scientific">Cladocopium goreaui</name>
    <dbReference type="NCBI Taxonomy" id="2562237"/>
    <lineage>
        <taxon>Eukaryota</taxon>
        <taxon>Sar</taxon>
        <taxon>Alveolata</taxon>
        <taxon>Dinophyceae</taxon>
        <taxon>Suessiales</taxon>
        <taxon>Symbiodiniaceae</taxon>
        <taxon>Cladocopium</taxon>
    </lineage>
</organism>
<evidence type="ECO:0000313" key="3">
    <source>
        <dbReference type="EMBL" id="CAL1138947.1"/>
    </source>
</evidence>
<dbReference type="Gene3D" id="3.60.10.10">
    <property type="entry name" value="Endonuclease/exonuclease/phosphatase"/>
    <property type="match status" value="1"/>
</dbReference>
<proteinExistence type="predicted"/>
<dbReference type="AlphaFoldDB" id="A0A9P1C6I2"/>
<dbReference type="EMBL" id="CAMXCT010001001">
    <property type="protein sequence ID" value="CAI3985572.1"/>
    <property type="molecule type" value="Genomic_DNA"/>
</dbReference>
<comment type="caution">
    <text evidence="2">The sequence shown here is derived from an EMBL/GenBank/DDBJ whole genome shotgun (WGS) entry which is preliminary data.</text>
</comment>
<dbReference type="Proteomes" id="UP001152797">
    <property type="component" value="Unassembled WGS sequence"/>
</dbReference>
<dbReference type="EMBL" id="CAMXCT030001001">
    <property type="protein sequence ID" value="CAL4772884.1"/>
    <property type="molecule type" value="Genomic_DNA"/>
</dbReference>
<dbReference type="EMBL" id="CAMXCT020001001">
    <property type="protein sequence ID" value="CAL1138947.1"/>
    <property type="molecule type" value="Genomic_DNA"/>
</dbReference>
<name>A0A9P1C6I2_9DINO</name>
<feature type="region of interest" description="Disordered" evidence="1">
    <location>
        <begin position="108"/>
        <end position="129"/>
    </location>
</feature>
<dbReference type="SUPFAM" id="SSF56219">
    <property type="entry name" value="DNase I-like"/>
    <property type="match status" value="1"/>
</dbReference>
<gene>
    <name evidence="2" type="ORF">C1SCF055_LOCUS13005</name>
</gene>
<dbReference type="GO" id="GO:0004519">
    <property type="term" value="F:endonuclease activity"/>
    <property type="evidence" value="ECO:0007669"/>
    <property type="project" value="UniProtKB-KW"/>
</dbReference>
<keyword evidence="5" id="KW-1185">Reference proteome</keyword>
<protein>
    <submittedName>
        <fullName evidence="4">Endonuclease/exonuclease/phosphatase domain-containing protein</fullName>
    </submittedName>
</protein>